<dbReference type="InterPro" id="IPR052163">
    <property type="entry name" value="DGC-Regulatory_Protein"/>
</dbReference>
<dbReference type="NCBIfam" id="TIGR00254">
    <property type="entry name" value="GGDEF"/>
    <property type="match status" value="1"/>
</dbReference>
<dbReference type="InterPro" id="IPR000160">
    <property type="entry name" value="GGDEF_dom"/>
</dbReference>
<name>A0AAJ0U1I4_9GAMM</name>
<dbReference type="InterPro" id="IPR029787">
    <property type="entry name" value="Nucleotide_cyclase"/>
</dbReference>
<evidence type="ECO:0000313" key="4">
    <source>
        <dbReference type="Proteomes" id="UP001296776"/>
    </source>
</evidence>
<protein>
    <recommendedName>
        <fullName evidence="2">GGDEF domain-containing protein</fullName>
    </recommendedName>
</protein>
<dbReference type="Pfam" id="PF00990">
    <property type="entry name" value="GGDEF"/>
    <property type="match status" value="1"/>
</dbReference>
<dbReference type="Proteomes" id="UP001296776">
    <property type="component" value="Unassembled WGS sequence"/>
</dbReference>
<evidence type="ECO:0000256" key="1">
    <source>
        <dbReference type="SAM" id="MobiDB-lite"/>
    </source>
</evidence>
<dbReference type="InterPro" id="IPR043128">
    <property type="entry name" value="Rev_trsase/Diguanyl_cyclase"/>
</dbReference>
<reference evidence="3" key="2">
    <citation type="journal article" date="2020" name="Microorganisms">
        <title>Osmotic Adaptation and Compatible Solute Biosynthesis of Phototrophic Bacteria as Revealed from Genome Analyses.</title>
        <authorList>
            <person name="Imhoff J.F."/>
            <person name="Rahn T."/>
            <person name="Kunzel S."/>
            <person name="Keller A."/>
            <person name="Neulinger S.C."/>
        </authorList>
    </citation>
    <scope>NUCLEOTIDE SEQUENCE</scope>
    <source>
        <strain evidence="3">DSM 11080</strain>
    </source>
</reference>
<dbReference type="AlphaFoldDB" id="A0AAJ0U1I4"/>
<dbReference type="PANTHER" id="PTHR46663:SF2">
    <property type="entry name" value="GGDEF DOMAIN-CONTAINING PROTEIN"/>
    <property type="match status" value="1"/>
</dbReference>
<evidence type="ECO:0000313" key="3">
    <source>
        <dbReference type="EMBL" id="MBK1703150.1"/>
    </source>
</evidence>
<comment type="caution">
    <text evidence="3">The sequence shown here is derived from an EMBL/GenBank/DDBJ whole genome shotgun (WGS) entry which is preliminary data.</text>
</comment>
<gene>
    <name evidence="3" type="ORF">CKO40_00940</name>
</gene>
<organism evidence="3 4">
    <name type="scientific">Halochromatium glycolicum</name>
    <dbReference type="NCBI Taxonomy" id="85075"/>
    <lineage>
        <taxon>Bacteria</taxon>
        <taxon>Pseudomonadati</taxon>
        <taxon>Pseudomonadota</taxon>
        <taxon>Gammaproteobacteria</taxon>
        <taxon>Chromatiales</taxon>
        <taxon>Chromatiaceae</taxon>
        <taxon>Halochromatium</taxon>
    </lineage>
</organism>
<dbReference type="Gene3D" id="3.30.70.270">
    <property type="match status" value="1"/>
</dbReference>
<sequence>MILLPRASARESAQALAEKIGAAIERRIALESGATVSVSASIGVAMHPHDGEDRETLTRTADRAMYAAKTQRHHPGAPGPGRYPQA</sequence>
<feature type="domain" description="GGDEF" evidence="2">
    <location>
        <begin position="1"/>
        <end position="86"/>
    </location>
</feature>
<accession>A0AAJ0U1I4</accession>
<reference evidence="3" key="1">
    <citation type="submission" date="2017-08" db="EMBL/GenBank/DDBJ databases">
        <authorList>
            <person name="Imhoff J.F."/>
            <person name="Rahn T."/>
            <person name="Kuenzel S."/>
            <person name="Neulinger S.C."/>
        </authorList>
    </citation>
    <scope>NUCLEOTIDE SEQUENCE</scope>
    <source>
        <strain evidence="3">DSM 11080</strain>
    </source>
</reference>
<evidence type="ECO:0000259" key="2">
    <source>
        <dbReference type="PROSITE" id="PS50887"/>
    </source>
</evidence>
<keyword evidence="4" id="KW-1185">Reference proteome</keyword>
<dbReference type="PROSITE" id="PS50887">
    <property type="entry name" value="GGDEF"/>
    <property type="match status" value="1"/>
</dbReference>
<dbReference type="SUPFAM" id="SSF55073">
    <property type="entry name" value="Nucleotide cyclase"/>
    <property type="match status" value="1"/>
</dbReference>
<feature type="region of interest" description="Disordered" evidence="1">
    <location>
        <begin position="65"/>
        <end position="86"/>
    </location>
</feature>
<dbReference type="EMBL" id="NRSJ01000001">
    <property type="protein sequence ID" value="MBK1703150.1"/>
    <property type="molecule type" value="Genomic_DNA"/>
</dbReference>
<proteinExistence type="predicted"/>
<dbReference type="PANTHER" id="PTHR46663">
    <property type="entry name" value="DIGUANYLATE CYCLASE DGCT-RELATED"/>
    <property type="match status" value="1"/>
</dbReference>